<evidence type="ECO:0000256" key="2">
    <source>
        <dbReference type="ARBA" id="ARBA00004251"/>
    </source>
</evidence>
<evidence type="ECO:0000256" key="11">
    <source>
        <dbReference type="ARBA" id="ARBA00023157"/>
    </source>
</evidence>
<dbReference type="Pfam" id="PF14967">
    <property type="entry name" value="FAM70"/>
    <property type="match status" value="1"/>
</dbReference>
<feature type="transmembrane region" description="Helical" evidence="18">
    <location>
        <begin position="539"/>
        <end position="564"/>
    </location>
</feature>
<evidence type="ECO:0000256" key="5">
    <source>
        <dbReference type="ARBA" id="ARBA00022475"/>
    </source>
</evidence>
<reference evidence="21" key="1">
    <citation type="journal article" date="2010" name="Science">
        <title>The genome of the Western clawed frog Xenopus tropicalis.</title>
        <authorList>
            <person name="Hellsten U."/>
            <person name="Harland R.M."/>
            <person name="Gilchrist M.J."/>
            <person name="Hendrix D."/>
            <person name="Jurka J."/>
            <person name="Kapitonov V."/>
            <person name="Ovcharenko I."/>
            <person name="Putnam N.H."/>
            <person name="Shu S."/>
            <person name="Taher L."/>
            <person name="Blitz I.L."/>
            <person name="Blumberg B."/>
            <person name="Dichmann D.S."/>
            <person name="Dubchak I."/>
            <person name="Amaya E."/>
            <person name="Detter J.C."/>
            <person name="Fletcher R."/>
            <person name="Gerhard D.S."/>
            <person name="Goodstein D."/>
            <person name="Graves T."/>
            <person name="Grigoriev I.V."/>
            <person name="Grimwood J."/>
            <person name="Kawashima T."/>
            <person name="Lindquist E."/>
            <person name="Lucas S.M."/>
            <person name="Mead P.E."/>
            <person name="Mitros T."/>
            <person name="Ogino H."/>
            <person name="Ohta Y."/>
            <person name="Poliakov A.V."/>
            <person name="Pollet N."/>
            <person name="Robert J."/>
            <person name="Salamov A."/>
            <person name="Sater A.K."/>
            <person name="Schmutz J."/>
            <person name="Terry A."/>
            <person name="Vize P.D."/>
            <person name="Warren W.C."/>
            <person name="Wells D."/>
            <person name="Wills A."/>
            <person name="Wilson R.K."/>
            <person name="Zimmerman L.B."/>
            <person name="Zorn A.M."/>
            <person name="Grainger R."/>
            <person name="Grammer T."/>
            <person name="Khokha M.K."/>
            <person name="Richardson P.M."/>
            <person name="Rokhsar D.S."/>
        </authorList>
    </citation>
    <scope>NUCLEOTIDE SEQUENCE [LARGE SCALE GENOMIC DNA]</scope>
    <source>
        <strain evidence="21">Nigerian</strain>
    </source>
</reference>
<comment type="similarity">
    <text evidence="16">Belongs to the LAMP family.</text>
</comment>
<feature type="domain" description="Lysosome-associated membrane glycoprotein 2-like luminal" evidence="20">
    <location>
        <begin position="30"/>
        <end position="171"/>
    </location>
</feature>
<feature type="compositionally biased region" description="Low complexity" evidence="17">
    <location>
        <begin position="191"/>
        <end position="210"/>
    </location>
</feature>
<dbReference type="STRING" id="8364.ENSXETP00000009717"/>
<proteinExistence type="inferred from homology"/>
<keyword evidence="5" id="KW-1003">Cell membrane</keyword>
<dbReference type="HOGENOM" id="CLU_068698_1_0_1"/>
<organism evidence="21">
    <name type="scientific">Xenopus tropicalis</name>
    <name type="common">Western clawed frog</name>
    <name type="synonym">Silurana tropicalis</name>
    <dbReference type="NCBI Taxonomy" id="8364"/>
    <lineage>
        <taxon>Eukaryota</taxon>
        <taxon>Metazoa</taxon>
        <taxon>Chordata</taxon>
        <taxon>Craniata</taxon>
        <taxon>Vertebrata</taxon>
        <taxon>Euteleostomi</taxon>
        <taxon>Amphibia</taxon>
        <taxon>Batrachia</taxon>
        <taxon>Anura</taxon>
        <taxon>Pipoidea</taxon>
        <taxon>Pipidae</taxon>
        <taxon>Xenopodinae</taxon>
        <taxon>Xenopus</taxon>
        <taxon>Silurana</taxon>
    </lineage>
</organism>
<reference evidence="21" key="2">
    <citation type="submission" date="2011-06" db="UniProtKB">
        <authorList>
            <consortium name="Ensembl"/>
        </authorList>
    </citation>
    <scope>IDENTIFICATION</scope>
</reference>
<feature type="compositionally biased region" description="Polar residues" evidence="17">
    <location>
        <begin position="623"/>
        <end position="638"/>
    </location>
</feature>
<evidence type="ECO:0000256" key="17">
    <source>
        <dbReference type="SAM" id="MobiDB-lite"/>
    </source>
</evidence>
<keyword evidence="10 16" id="KW-0472">Membrane</keyword>
<evidence type="ECO:0000256" key="1">
    <source>
        <dbReference type="ARBA" id="ARBA00004141"/>
    </source>
</evidence>
<evidence type="ECO:0000256" key="10">
    <source>
        <dbReference type="ARBA" id="ARBA00023136"/>
    </source>
</evidence>
<evidence type="ECO:0000259" key="20">
    <source>
        <dbReference type="Pfam" id="PF01299"/>
    </source>
</evidence>
<keyword evidence="8" id="KW-0967">Endosome</keyword>
<keyword evidence="13 16" id="KW-0458">Lysosome</keyword>
<feature type="transmembrane region" description="Helical" evidence="18">
    <location>
        <begin position="431"/>
        <end position="456"/>
    </location>
</feature>
<keyword evidence="11" id="KW-1015">Disulfide bond</keyword>
<gene>
    <name evidence="21" type="primary">lamp2</name>
</gene>
<dbReference type="InterPro" id="IPR028014">
    <property type="entry name" value="TMEM255"/>
</dbReference>
<comment type="caution">
    <text evidence="16">Lacks conserved residue(s) required for the propagation of feature annotation.</text>
</comment>
<comment type="subcellular location">
    <subcellularLocation>
        <location evidence="2">Cell membrane</location>
        <topology evidence="2">Single-pass type I membrane protein</topology>
    </subcellularLocation>
    <subcellularLocation>
        <location evidence="3">Endosome membrane</location>
        <topology evidence="3">Single-pass type I membrane protein</topology>
    </subcellularLocation>
    <subcellularLocation>
        <location evidence="16">Lysosome membrane</location>
        <topology evidence="16">Single-pass type I membrane protein</topology>
    </subcellularLocation>
    <subcellularLocation>
        <location evidence="1">Membrane</location>
        <topology evidence="1">Multi-pass membrane protein</topology>
    </subcellularLocation>
</comment>
<dbReference type="Ensembl" id="ENSXETT00000009717">
    <property type="protein sequence ID" value="ENSXETP00000009717"/>
    <property type="gene ID" value="ENSXETG00000004476"/>
</dbReference>
<evidence type="ECO:0000256" key="15">
    <source>
        <dbReference type="ARBA" id="ARBA00041817"/>
    </source>
</evidence>
<feature type="transmembrane region" description="Helical" evidence="18">
    <location>
        <begin position="373"/>
        <end position="393"/>
    </location>
</feature>
<feature type="domain" description="Lysosome-associated membrane glycoprotein 2-like luminal" evidence="20">
    <location>
        <begin position="214"/>
        <end position="356"/>
    </location>
</feature>
<evidence type="ECO:0000256" key="8">
    <source>
        <dbReference type="ARBA" id="ARBA00022753"/>
    </source>
</evidence>
<dbReference type="ExpressionAtlas" id="F7D286">
    <property type="expression patterns" value="baseline"/>
</dbReference>
<dbReference type="InParanoid" id="F7D286"/>
<keyword evidence="12" id="KW-0325">Glycoprotein</keyword>
<accession>Q5HZT3</accession>
<feature type="transmembrane region" description="Helical" evidence="18">
    <location>
        <begin position="405"/>
        <end position="425"/>
    </location>
</feature>
<keyword evidence="9 18" id="KW-1133">Transmembrane helix</keyword>
<feature type="signal peptide" evidence="19">
    <location>
        <begin position="1"/>
        <end position="22"/>
    </location>
</feature>
<dbReference type="eggNOG" id="ENOG502QVX8">
    <property type="taxonomic scope" value="Eukaryota"/>
</dbReference>
<dbReference type="AlphaFoldDB" id="F7D286"/>
<dbReference type="PROSITE" id="PS51407">
    <property type="entry name" value="LAMP_3"/>
    <property type="match status" value="1"/>
</dbReference>
<dbReference type="GO" id="GO:0010008">
    <property type="term" value="C:endosome membrane"/>
    <property type="evidence" value="ECO:0007669"/>
    <property type="project" value="UniProtKB-SubCell"/>
</dbReference>
<evidence type="ECO:0000256" key="16">
    <source>
        <dbReference type="PROSITE-ProRule" id="PRU00740"/>
    </source>
</evidence>
<dbReference type="PRINTS" id="PR00336">
    <property type="entry name" value="LYSASSOCTDMP"/>
</dbReference>
<evidence type="ECO:0000256" key="18">
    <source>
        <dbReference type="SAM" id="Phobius"/>
    </source>
</evidence>
<feature type="chain" id="PRO_5030169975" description="Transmembrane protein 255A" evidence="19">
    <location>
        <begin position="23"/>
        <end position="665"/>
    </location>
</feature>
<dbReference type="DNASU" id="497005"/>
<dbReference type="Xenbase" id="XB-GENE-962456">
    <property type="gene designation" value="lamp2"/>
</dbReference>
<sequence>MERCACPAALLLLSLVLMGAMAFDVEIKDDKNATCIYAKLSVNVTVQYETNTSSTKNVTFSVPSEVTTNGSSCGSNGKAPILVINFGNGHSWSLNFTRNDSMYSGGALIFTYNTNDSTLFPDALKEGLISSTAAFLGPIPLNSTYKCISSEVVVSENVTQIISDVKLEAFMQNGTLGKEVSCDADKPSPTPTTNPSTTASTTTPTPTSKPLDNPTTGNYSVSDVNGTCLLASMGLQINTSLLSEGKNIWTAFNIDPTAMSKNGTCSNQTGTLILTDNSTVIEFTLALKNKNHFYLKEVNVALINGSASSTRQNQNLSAWEASVGSSYMCHKEQQIKVSEDLVINSFDVRVQLFGVKNETFATGSFNKRRRNSIFVTVTLLIVSSLIFTLGLAATTRTENVTVGGYYPGVILGFGSILGIIGSNLIENKRQMLVASIVFISFGVIAAFCCAIVDGVFAARHLDLRPLYAGKCRYFSTTHNDHTTEVTCQQPMRSPCALKIRSNTCYCCDLYNCGRIGNSGLYYEYIDVKSCQDVVHLYHLLWSVTILNIVGLFLGIITAAVLGGFKDMNPALPTISCIAETPRPTVQYNTRPPVPSYNTYYHSTPHLPPYTAYDLQHSSVFPASTPSGLSDDPNAQASSFMWPANAPPRYSPPYFPPDEKPPPYTP</sequence>
<keyword evidence="7 19" id="KW-0732">Signal</keyword>
<dbReference type="InterPro" id="IPR018134">
    <property type="entry name" value="LAMP_CS"/>
</dbReference>
<dbReference type="FunFam" id="2.40.160.110:FF:000001">
    <property type="entry name" value="lysosome-associated membrane glycoprotein 2 isoform X2"/>
    <property type="match status" value="1"/>
</dbReference>
<dbReference type="Bgee" id="ENSXETG00000004476">
    <property type="expression patterns" value="Expressed in skeletal muscle tissue and 15 other cell types or tissues"/>
</dbReference>
<evidence type="ECO:0000256" key="3">
    <source>
        <dbReference type="ARBA" id="ARBA00004530"/>
    </source>
</evidence>
<keyword evidence="6 16" id="KW-0812">Transmembrane</keyword>
<comment type="similarity">
    <text evidence="4">Belongs to the TMEM255 family.</text>
</comment>
<dbReference type="GO" id="GO:0005765">
    <property type="term" value="C:lysosomal membrane"/>
    <property type="evidence" value="ECO:0007669"/>
    <property type="project" value="UniProtKB-SubCell"/>
</dbReference>
<dbReference type="GeneTree" id="ENSGT00940000160471"/>
<accession>F7D286</accession>
<protein>
    <recommendedName>
        <fullName evidence="14">Transmembrane protein 255A</fullName>
    </recommendedName>
    <alternativeName>
        <fullName evidence="15">Protein FAM70A</fullName>
    </alternativeName>
</protein>
<dbReference type="PhylomeDB" id="F7D286"/>
<dbReference type="Pfam" id="PF01299">
    <property type="entry name" value="Lamp2-like_luminal"/>
    <property type="match status" value="2"/>
</dbReference>
<evidence type="ECO:0000256" key="6">
    <source>
        <dbReference type="ARBA" id="ARBA00022692"/>
    </source>
</evidence>
<evidence type="ECO:0000256" key="4">
    <source>
        <dbReference type="ARBA" id="ARBA00007903"/>
    </source>
</evidence>
<evidence type="ECO:0000256" key="12">
    <source>
        <dbReference type="ARBA" id="ARBA00023180"/>
    </source>
</evidence>
<dbReference type="FunCoup" id="F7D286">
    <property type="interactions" value="1394"/>
</dbReference>
<evidence type="ECO:0000256" key="13">
    <source>
        <dbReference type="ARBA" id="ARBA00023228"/>
    </source>
</evidence>
<dbReference type="PROSITE" id="PS00310">
    <property type="entry name" value="LAMP_1"/>
    <property type="match status" value="1"/>
</dbReference>
<name>F7D286_XENTR</name>
<evidence type="ECO:0000256" key="7">
    <source>
        <dbReference type="ARBA" id="ARBA00022729"/>
    </source>
</evidence>
<evidence type="ECO:0000256" key="9">
    <source>
        <dbReference type="ARBA" id="ARBA00022989"/>
    </source>
</evidence>
<evidence type="ECO:0000313" key="21">
    <source>
        <dbReference type="Ensembl" id="ENSXETP00000009717"/>
    </source>
</evidence>
<feature type="region of interest" description="Disordered" evidence="17">
    <location>
        <begin position="180"/>
        <end position="217"/>
    </location>
</feature>
<dbReference type="PANTHER" id="PTHR33721">
    <property type="entry name" value="TRANSMEMBRANE PROTEIN 255B-LIKE"/>
    <property type="match status" value="1"/>
</dbReference>
<feature type="region of interest" description="Disordered" evidence="17">
    <location>
        <begin position="623"/>
        <end position="643"/>
    </location>
</feature>
<dbReference type="GO" id="GO:0005886">
    <property type="term" value="C:plasma membrane"/>
    <property type="evidence" value="ECO:0007669"/>
    <property type="project" value="UniProtKB-SubCell"/>
</dbReference>
<dbReference type="InterPro" id="IPR048528">
    <property type="entry name" value="Lamp2-like_luminal"/>
</dbReference>
<dbReference type="InterPro" id="IPR002000">
    <property type="entry name" value="Lysosome-assoc_membr_glycop"/>
</dbReference>
<dbReference type="Gene3D" id="2.40.160.110">
    <property type="match status" value="2"/>
</dbReference>
<evidence type="ECO:0000256" key="14">
    <source>
        <dbReference type="ARBA" id="ARBA00039451"/>
    </source>
</evidence>
<evidence type="ECO:0000256" key="19">
    <source>
        <dbReference type="SAM" id="SignalP"/>
    </source>
</evidence>
<dbReference type="PANTHER" id="PTHR33721:SF1">
    <property type="entry name" value="TRANSMEMBRANE PROTEIN 255A"/>
    <property type="match status" value="1"/>
</dbReference>